<dbReference type="EMBL" id="BAAAQD010000050">
    <property type="protein sequence ID" value="GAA1573352.1"/>
    <property type="molecule type" value="Genomic_DNA"/>
</dbReference>
<evidence type="ECO:0000313" key="2">
    <source>
        <dbReference type="Proteomes" id="UP001501470"/>
    </source>
</evidence>
<proteinExistence type="predicted"/>
<sequence length="151" mass="16172">MSVSLILVPLAVAAVSAAHGLRSGRDEQQQAVCQVQTRMRDASLLAAALRGTQAEVTETGEEIVARWKGTQARFTRGEDEIWAAHFTGDVDEARAVDIVRAIDAGYGLQVQRAVLERLRERAPAAGLRLESESVAADSSVKLVFAVEGKSS</sequence>
<organism evidence="1 2">
    <name type="scientific">Dactylosporangium maewongense</name>
    <dbReference type="NCBI Taxonomy" id="634393"/>
    <lineage>
        <taxon>Bacteria</taxon>
        <taxon>Bacillati</taxon>
        <taxon>Actinomycetota</taxon>
        <taxon>Actinomycetes</taxon>
        <taxon>Micromonosporales</taxon>
        <taxon>Micromonosporaceae</taxon>
        <taxon>Dactylosporangium</taxon>
    </lineage>
</organism>
<gene>
    <name evidence="1" type="ORF">GCM10009827_114100</name>
</gene>
<dbReference type="RefSeq" id="WP_344514868.1">
    <property type="nucleotide sequence ID" value="NZ_BAAAQD010000050.1"/>
</dbReference>
<evidence type="ECO:0000313" key="1">
    <source>
        <dbReference type="EMBL" id="GAA1573352.1"/>
    </source>
</evidence>
<name>A0ABP4P5H7_9ACTN</name>
<protein>
    <submittedName>
        <fullName evidence="1">Uncharacterized protein</fullName>
    </submittedName>
</protein>
<reference evidence="2" key="1">
    <citation type="journal article" date="2019" name="Int. J. Syst. Evol. Microbiol.">
        <title>The Global Catalogue of Microorganisms (GCM) 10K type strain sequencing project: providing services to taxonomists for standard genome sequencing and annotation.</title>
        <authorList>
            <consortium name="The Broad Institute Genomics Platform"/>
            <consortium name="The Broad Institute Genome Sequencing Center for Infectious Disease"/>
            <person name="Wu L."/>
            <person name="Ma J."/>
        </authorList>
    </citation>
    <scope>NUCLEOTIDE SEQUENCE [LARGE SCALE GENOMIC DNA]</scope>
    <source>
        <strain evidence="2">JCM 15933</strain>
    </source>
</reference>
<comment type="caution">
    <text evidence="1">The sequence shown here is derived from an EMBL/GenBank/DDBJ whole genome shotgun (WGS) entry which is preliminary data.</text>
</comment>
<dbReference type="Proteomes" id="UP001501470">
    <property type="component" value="Unassembled WGS sequence"/>
</dbReference>
<keyword evidence="2" id="KW-1185">Reference proteome</keyword>
<accession>A0ABP4P5H7</accession>